<evidence type="ECO:0000313" key="8">
    <source>
        <dbReference type="EMBL" id="KAK9729381.1"/>
    </source>
</evidence>
<evidence type="ECO:0000313" key="9">
    <source>
        <dbReference type="Proteomes" id="UP001479436"/>
    </source>
</evidence>
<feature type="transmembrane region" description="Helical" evidence="7">
    <location>
        <begin position="338"/>
        <end position="356"/>
    </location>
</feature>
<dbReference type="NCBIfam" id="TIGR00803">
    <property type="entry name" value="nst"/>
    <property type="match status" value="1"/>
</dbReference>
<organism evidence="8 9">
    <name type="scientific">Basidiobolus ranarum</name>
    <dbReference type="NCBI Taxonomy" id="34480"/>
    <lineage>
        <taxon>Eukaryota</taxon>
        <taxon>Fungi</taxon>
        <taxon>Fungi incertae sedis</taxon>
        <taxon>Zoopagomycota</taxon>
        <taxon>Entomophthoromycotina</taxon>
        <taxon>Basidiobolomycetes</taxon>
        <taxon>Basidiobolales</taxon>
        <taxon>Basidiobolaceae</taxon>
        <taxon>Basidiobolus</taxon>
    </lineage>
</organism>
<evidence type="ECO:0000256" key="1">
    <source>
        <dbReference type="ARBA" id="ARBA00004127"/>
    </source>
</evidence>
<name>A0ABR2WBF9_9FUNG</name>
<evidence type="ECO:0000256" key="6">
    <source>
        <dbReference type="ARBA" id="ARBA00023136"/>
    </source>
</evidence>
<evidence type="ECO:0000256" key="3">
    <source>
        <dbReference type="ARBA" id="ARBA00022597"/>
    </source>
</evidence>
<evidence type="ECO:0000256" key="2">
    <source>
        <dbReference type="ARBA" id="ARBA00022448"/>
    </source>
</evidence>
<evidence type="ECO:0000256" key="5">
    <source>
        <dbReference type="ARBA" id="ARBA00022989"/>
    </source>
</evidence>
<dbReference type="PANTHER" id="PTHR10778">
    <property type="entry name" value="SOLUTE CARRIER FAMILY 35 MEMBER B"/>
    <property type="match status" value="1"/>
</dbReference>
<sequence>MKKSEPQVQSLFQTLQIWSSLAFQISLTDWLTIAALIFGGCCSNVFTLEVLIGGAKKSGNLVTCAQFLFVSFDGLTQHLYFPKETYLPRLKERKVPVISWLIMVVLFFSLSVMNNLALGYHISVPLHIIFRSAGLMFNMILGWLILNKRYSMKQVVAVILVSIGVTAATLSSADTTQNASHDHMNYSDWIIGVTLLLIAIILSSLLGLYQEVVYKKYGNQWRESLFYTHFLSLPFFAFFYQDILEQLQLYFASEPMKLSQIFEGLPLYGIAQSILGDLACPKLVLFLIFNILTQYVCISGVHRLTGMATSLTLNLVLTLRKLVSLVISVWYFNNDLSFEAMVGCSMVFLGTVLYSMGSNSKKKAS</sequence>
<dbReference type="Pfam" id="PF08449">
    <property type="entry name" value="UAA"/>
    <property type="match status" value="1"/>
</dbReference>
<keyword evidence="6 7" id="KW-0472">Membrane</keyword>
<feature type="transmembrane region" description="Helical" evidence="7">
    <location>
        <begin position="128"/>
        <end position="146"/>
    </location>
</feature>
<dbReference type="EMBL" id="JASJQH010006880">
    <property type="protein sequence ID" value="KAK9729381.1"/>
    <property type="molecule type" value="Genomic_DNA"/>
</dbReference>
<dbReference type="Proteomes" id="UP001479436">
    <property type="component" value="Unassembled WGS sequence"/>
</dbReference>
<comment type="caution">
    <text evidence="8">The sequence shown here is derived from an EMBL/GenBank/DDBJ whole genome shotgun (WGS) entry which is preliminary data.</text>
</comment>
<dbReference type="InterPro" id="IPR013657">
    <property type="entry name" value="SCL35B1-4/HUT1"/>
</dbReference>
<gene>
    <name evidence="8" type="primary">YEA4</name>
    <name evidence="8" type="ORF">K7432_000264</name>
</gene>
<feature type="transmembrane region" description="Helical" evidence="7">
    <location>
        <begin position="21"/>
        <end position="46"/>
    </location>
</feature>
<evidence type="ECO:0000256" key="7">
    <source>
        <dbReference type="SAM" id="Phobius"/>
    </source>
</evidence>
<feature type="transmembrane region" description="Helical" evidence="7">
    <location>
        <begin position="155"/>
        <end position="173"/>
    </location>
</feature>
<dbReference type="PANTHER" id="PTHR10778:SF4">
    <property type="entry name" value="NUCLEOTIDE SUGAR TRANSPORTER SLC35B4"/>
    <property type="match status" value="1"/>
</dbReference>
<keyword evidence="2" id="KW-0813">Transport</keyword>
<evidence type="ECO:0000256" key="4">
    <source>
        <dbReference type="ARBA" id="ARBA00022692"/>
    </source>
</evidence>
<feature type="transmembrane region" description="Helical" evidence="7">
    <location>
        <begin position="313"/>
        <end position="332"/>
    </location>
</feature>
<feature type="transmembrane region" description="Helical" evidence="7">
    <location>
        <begin position="189"/>
        <end position="209"/>
    </location>
</feature>
<keyword evidence="5 7" id="KW-1133">Transmembrane helix</keyword>
<protein>
    <submittedName>
        <fullName evidence="8">Golgi uridine diphosphate-N- acetylglucosamine transporter</fullName>
    </submittedName>
</protein>
<accession>A0ABR2WBF9</accession>
<reference evidence="8 9" key="1">
    <citation type="submission" date="2023-04" db="EMBL/GenBank/DDBJ databases">
        <title>Genome of Basidiobolus ranarum AG-B5.</title>
        <authorList>
            <person name="Stajich J.E."/>
            <person name="Carter-House D."/>
            <person name="Gryganskyi A."/>
        </authorList>
    </citation>
    <scope>NUCLEOTIDE SEQUENCE [LARGE SCALE GENOMIC DNA]</scope>
    <source>
        <strain evidence="8 9">AG-B5</strain>
    </source>
</reference>
<keyword evidence="9" id="KW-1185">Reference proteome</keyword>
<proteinExistence type="predicted"/>
<keyword evidence="3" id="KW-0762">Sugar transport</keyword>
<comment type="subcellular location">
    <subcellularLocation>
        <location evidence="1">Endomembrane system</location>
        <topology evidence="1">Multi-pass membrane protein</topology>
    </subcellularLocation>
</comment>
<keyword evidence="4 7" id="KW-0812">Transmembrane</keyword>
<feature type="transmembrane region" description="Helical" evidence="7">
    <location>
        <begin position="97"/>
        <end position="122"/>
    </location>
</feature>